<feature type="transmembrane region" description="Helical" evidence="1">
    <location>
        <begin position="12"/>
        <end position="29"/>
    </location>
</feature>
<protein>
    <recommendedName>
        <fullName evidence="3">Histidine kinase N-terminal 7TM region domain-containing protein</fullName>
    </recommendedName>
</protein>
<feature type="transmembrane region" description="Helical" evidence="1">
    <location>
        <begin position="106"/>
        <end position="126"/>
    </location>
</feature>
<dbReference type="AlphaFoldDB" id="A0A485M240"/>
<gene>
    <name evidence="2" type="ORF">SCFA_1930002</name>
</gene>
<keyword evidence="1" id="KW-0472">Membrane</keyword>
<evidence type="ECO:0008006" key="3">
    <source>
        <dbReference type="Google" id="ProtNLM"/>
    </source>
</evidence>
<feature type="transmembrane region" description="Helical" evidence="1">
    <location>
        <begin position="35"/>
        <end position="57"/>
    </location>
</feature>
<accession>A0A485M240</accession>
<sequence>MTKLNKKTISMTALVVFLLLLAGLLRLVIVNSENYLINVVFTLLVFTIYISMLSVWSMSIWRRVMHIHIRGYLLGVAGLMLFWIFVRTLRDPHFNYIDPVNRWLWYCYYISLILIPLLSFFASLCLGKPENWRPSRKFQLLFIPAAVLILGILTNDLHQLAFSFPSGIEKADSHYIHHILYYLAVLWIAGFFLALIWLLFKKSYIPHTKRRVWMPLAVIEIGLIYTVLYAIDSSETGFGFIEVTAMLCTLTAGIWESCIQSGLLLSNSKHEGFFDDSSLGAQIVDENGTVYYDSKLSKPIAPHIFAELKEAGFLKLDSNTQLHASPIQGGYIIWCEDISRISLLIGELENTKTELMDDVELVKNELSVRQRRLREDEQNRLYDLTVREILPQVEKIKQCLALAPQVDEPKKYKLLWNINVLGAYIKRRVNLILMAVGQENVTVGDLARCLKESFETLESGGVATALSIDITCDITPERAVLLYDFFEAVVESALSRLHSLSVIVSDRGKVFIMSIEIKSAVEQVSLLDENWKKEELASSGGHILCKAKDEGIFSIEMHLPKGGGVR</sequence>
<feature type="transmembrane region" description="Helical" evidence="1">
    <location>
        <begin position="175"/>
        <end position="200"/>
    </location>
</feature>
<feature type="transmembrane region" description="Helical" evidence="1">
    <location>
        <begin position="212"/>
        <end position="231"/>
    </location>
</feature>
<evidence type="ECO:0000256" key="1">
    <source>
        <dbReference type="SAM" id="Phobius"/>
    </source>
</evidence>
<organism evidence="2">
    <name type="scientific">anaerobic digester metagenome</name>
    <dbReference type="NCBI Taxonomy" id="1263854"/>
    <lineage>
        <taxon>unclassified sequences</taxon>
        <taxon>metagenomes</taxon>
        <taxon>ecological metagenomes</taxon>
    </lineage>
</organism>
<keyword evidence="1" id="KW-1133">Transmembrane helix</keyword>
<feature type="transmembrane region" description="Helical" evidence="1">
    <location>
        <begin position="69"/>
        <end position="86"/>
    </location>
</feature>
<feature type="transmembrane region" description="Helical" evidence="1">
    <location>
        <begin position="138"/>
        <end position="155"/>
    </location>
</feature>
<evidence type="ECO:0000313" key="2">
    <source>
        <dbReference type="EMBL" id="VFU12926.1"/>
    </source>
</evidence>
<proteinExistence type="predicted"/>
<reference evidence="2" key="1">
    <citation type="submission" date="2019-03" db="EMBL/GenBank/DDBJ databases">
        <authorList>
            <person name="Hao L."/>
        </authorList>
    </citation>
    <scope>NUCLEOTIDE SEQUENCE</scope>
</reference>
<name>A0A485M240_9ZZZZ</name>
<dbReference type="EMBL" id="CAADRN010000105">
    <property type="protein sequence ID" value="VFU12926.1"/>
    <property type="molecule type" value="Genomic_DNA"/>
</dbReference>
<keyword evidence="1" id="KW-0812">Transmembrane</keyword>